<dbReference type="AlphaFoldDB" id="A0AAE0WK33"/>
<gene>
    <name evidence="2" type="ORF">LTR78_007020</name>
</gene>
<dbReference type="InterPro" id="IPR012808">
    <property type="entry name" value="CHP02453"/>
</dbReference>
<evidence type="ECO:0000313" key="3">
    <source>
        <dbReference type="Proteomes" id="UP001274830"/>
    </source>
</evidence>
<feature type="region of interest" description="Disordered" evidence="1">
    <location>
        <begin position="109"/>
        <end position="133"/>
    </location>
</feature>
<dbReference type="PANTHER" id="PTHR36452">
    <property type="entry name" value="CHROMOSOME 12, WHOLE GENOME SHOTGUN SEQUENCE"/>
    <property type="match status" value="1"/>
</dbReference>
<dbReference type="PANTHER" id="PTHR36452:SF1">
    <property type="entry name" value="DUF2461 DOMAIN-CONTAINING PROTEIN"/>
    <property type="match status" value="1"/>
</dbReference>
<comment type="caution">
    <text evidence="2">The sequence shown here is derived from an EMBL/GenBank/DDBJ whole genome shotgun (WGS) entry which is preliminary data.</text>
</comment>
<reference evidence="2" key="1">
    <citation type="submission" date="2023-07" db="EMBL/GenBank/DDBJ databases">
        <title>Black Yeasts Isolated from many extreme environments.</title>
        <authorList>
            <person name="Coleine C."/>
            <person name="Stajich J.E."/>
            <person name="Selbmann L."/>
        </authorList>
    </citation>
    <scope>NUCLEOTIDE SEQUENCE</scope>
    <source>
        <strain evidence="2">CCFEE 5485</strain>
    </source>
</reference>
<sequence length="133" mass="15146">MRRSIDRHPERIKSVLTDNELRKSFLKGVSKDEKKVVRAFFASNSDNALKTKPKGYEADHPEIELLRLRNYTLGTKMKQADLLGEQGLEHVAKLLATLKPMITFLNSVVMPDEEESEEDEQASDESEQDDVDA</sequence>
<evidence type="ECO:0000313" key="2">
    <source>
        <dbReference type="EMBL" id="KAK3673180.1"/>
    </source>
</evidence>
<organism evidence="2 3">
    <name type="scientific">Recurvomyces mirabilis</name>
    <dbReference type="NCBI Taxonomy" id="574656"/>
    <lineage>
        <taxon>Eukaryota</taxon>
        <taxon>Fungi</taxon>
        <taxon>Dikarya</taxon>
        <taxon>Ascomycota</taxon>
        <taxon>Pezizomycotina</taxon>
        <taxon>Dothideomycetes</taxon>
        <taxon>Dothideomycetidae</taxon>
        <taxon>Mycosphaerellales</taxon>
        <taxon>Teratosphaeriaceae</taxon>
        <taxon>Recurvomyces</taxon>
    </lineage>
</organism>
<proteinExistence type="predicted"/>
<evidence type="ECO:0000256" key="1">
    <source>
        <dbReference type="SAM" id="MobiDB-lite"/>
    </source>
</evidence>
<keyword evidence="3" id="KW-1185">Reference proteome</keyword>
<name>A0AAE0WK33_9PEZI</name>
<accession>A0AAE0WK33</accession>
<dbReference type="Proteomes" id="UP001274830">
    <property type="component" value="Unassembled WGS sequence"/>
</dbReference>
<dbReference type="EMBL" id="JAUTXT010000027">
    <property type="protein sequence ID" value="KAK3673180.1"/>
    <property type="molecule type" value="Genomic_DNA"/>
</dbReference>
<protein>
    <submittedName>
        <fullName evidence="2">Uncharacterized protein</fullName>
    </submittedName>
</protein>
<dbReference type="Pfam" id="PF09365">
    <property type="entry name" value="DUF2461"/>
    <property type="match status" value="1"/>
</dbReference>
<feature type="compositionally biased region" description="Acidic residues" evidence="1">
    <location>
        <begin position="111"/>
        <end position="133"/>
    </location>
</feature>